<dbReference type="EMBL" id="CP001338">
    <property type="protein sequence ID" value="ACL17873.1"/>
    <property type="molecule type" value="Genomic_DNA"/>
</dbReference>
<organism evidence="5 6">
    <name type="scientific">Methanosphaerula palustris (strain ATCC BAA-1556 / DSM 19958 / E1-9c)</name>
    <dbReference type="NCBI Taxonomy" id="521011"/>
    <lineage>
        <taxon>Archaea</taxon>
        <taxon>Methanobacteriati</taxon>
        <taxon>Methanobacteriota</taxon>
        <taxon>Stenosarchaea group</taxon>
        <taxon>Methanomicrobia</taxon>
        <taxon>Methanomicrobiales</taxon>
        <taxon>Methanoregulaceae</taxon>
        <taxon>Methanosphaerula</taxon>
    </lineage>
</organism>
<proteinExistence type="predicted"/>
<name>B8GF67_METPE</name>
<dbReference type="Gene3D" id="3.20.20.70">
    <property type="entry name" value="Aldolase class I"/>
    <property type="match status" value="1"/>
</dbReference>
<reference evidence="5 6" key="1">
    <citation type="journal article" date="2015" name="Genome Announc.">
        <title>Complete Genome Sequence of Methanosphaerula palustris E1-9CT, a Hydrogenotrophic Methanogen Isolated from a Minerotrophic Fen Peatland.</title>
        <authorList>
            <person name="Cadillo-Quiroz H."/>
            <person name="Browne P."/>
            <person name="Kyrpides N."/>
            <person name="Woyke T."/>
            <person name="Goodwin L."/>
            <person name="Detter C."/>
            <person name="Yavitt J.B."/>
            <person name="Zinder S.H."/>
        </authorList>
    </citation>
    <scope>NUCLEOTIDE SEQUENCE [LARGE SCALE GENOMIC DNA]</scope>
    <source>
        <strain evidence="6">ATCC BAA-1556 / DSM 19958 / E1-9c</strain>
    </source>
</reference>
<dbReference type="HOGENOM" id="CLU_064444_2_0_2"/>
<evidence type="ECO:0000313" key="6">
    <source>
        <dbReference type="Proteomes" id="UP000002457"/>
    </source>
</evidence>
<dbReference type="STRING" id="521011.Mpal_2603"/>
<dbReference type="InterPro" id="IPR050146">
    <property type="entry name" value="Type-I_3-dehydroquinase"/>
</dbReference>
<evidence type="ECO:0000256" key="4">
    <source>
        <dbReference type="ARBA" id="ARBA00023270"/>
    </source>
</evidence>
<dbReference type="KEGG" id="mpl:Mpal_2603"/>
<protein>
    <recommendedName>
        <fullName evidence="2">3-dehydroquinate dehydratase</fullName>
        <ecNumber evidence="2">4.2.1.10</ecNumber>
    </recommendedName>
</protein>
<gene>
    <name evidence="5" type="ordered locus">Mpal_2603</name>
</gene>
<evidence type="ECO:0000256" key="3">
    <source>
        <dbReference type="ARBA" id="ARBA00023239"/>
    </source>
</evidence>
<sequence>MPLAAASGADLIEIRLDLFPTADLENLPALLREVSLPLIVTVRSRAEGGRFTGGPEEWRALVTPYLPVARYVDIEQRFSSCAPAIRAAGVKVIASFHTPTILKEDELVAIEARLRTFGDLPKIVTGVGTRDDLLTLLQFTSSRTAPICTSIMGEQCRFGRGLLPLFSSMLVYCYITTPASAGQYPVGEMRTILSLLT</sequence>
<dbReference type="AlphaFoldDB" id="B8GF67"/>
<evidence type="ECO:0000256" key="2">
    <source>
        <dbReference type="ARBA" id="ARBA00012060"/>
    </source>
</evidence>
<dbReference type="PANTHER" id="PTHR43699">
    <property type="entry name" value="3-DEHYDROQUINATE DEHYDRATASE"/>
    <property type="match status" value="1"/>
</dbReference>
<dbReference type="CDD" id="cd00502">
    <property type="entry name" value="DHQase_I"/>
    <property type="match status" value="1"/>
</dbReference>
<dbReference type="Pfam" id="PF01487">
    <property type="entry name" value="DHquinase_I"/>
    <property type="match status" value="1"/>
</dbReference>
<dbReference type="InterPro" id="IPR013785">
    <property type="entry name" value="Aldolase_TIM"/>
</dbReference>
<comment type="catalytic activity">
    <reaction evidence="1">
        <text>3-dehydroquinate = 3-dehydroshikimate + H2O</text>
        <dbReference type="Rhea" id="RHEA:21096"/>
        <dbReference type="ChEBI" id="CHEBI:15377"/>
        <dbReference type="ChEBI" id="CHEBI:16630"/>
        <dbReference type="ChEBI" id="CHEBI:32364"/>
        <dbReference type="EC" id="4.2.1.10"/>
    </reaction>
</comment>
<dbReference type="EC" id="4.2.1.10" evidence="2"/>
<dbReference type="GO" id="GO:0003855">
    <property type="term" value="F:3-dehydroquinate dehydratase activity"/>
    <property type="evidence" value="ECO:0007669"/>
    <property type="project" value="UniProtKB-EC"/>
</dbReference>
<evidence type="ECO:0000313" key="5">
    <source>
        <dbReference type="EMBL" id="ACL17873.1"/>
    </source>
</evidence>
<dbReference type="eggNOG" id="arCOG02097">
    <property type="taxonomic scope" value="Archaea"/>
</dbReference>
<dbReference type="InterPro" id="IPR001381">
    <property type="entry name" value="DHquinase_I"/>
</dbReference>
<dbReference type="PANTHER" id="PTHR43699:SF1">
    <property type="entry name" value="3-DEHYDROQUINATE DEHYDRATASE"/>
    <property type="match status" value="1"/>
</dbReference>
<dbReference type="GO" id="GO:0046279">
    <property type="term" value="P:3,4-dihydroxybenzoate biosynthetic process"/>
    <property type="evidence" value="ECO:0007669"/>
    <property type="project" value="TreeGrafter"/>
</dbReference>
<dbReference type="Proteomes" id="UP000002457">
    <property type="component" value="Chromosome"/>
</dbReference>
<accession>B8GF67</accession>
<evidence type="ECO:0000256" key="1">
    <source>
        <dbReference type="ARBA" id="ARBA00001864"/>
    </source>
</evidence>
<dbReference type="SUPFAM" id="SSF51569">
    <property type="entry name" value="Aldolase"/>
    <property type="match status" value="1"/>
</dbReference>
<keyword evidence="3" id="KW-0456">Lyase</keyword>
<keyword evidence="6" id="KW-1185">Reference proteome</keyword>
<keyword evidence="4" id="KW-0704">Schiff base</keyword>